<proteinExistence type="predicted"/>
<protein>
    <recommendedName>
        <fullName evidence="3">Oleate hydratase</fullName>
    </recommendedName>
</protein>
<evidence type="ECO:0000313" key="1">
    <source>
        <dbReference type="EMBL" id="BCY24119.1"/>
    </source>
</evidence>
<dbReference type="Pfam" id="PF06100">
    <property type="entry name" value="MCRA"/>
    <property type="match status" value="1"/>
</dbReference>
<dbReference type="GO" id="GO:0050151">
    <property type="term" value="F:oleate hydratase activity"/>
    <property type="evidence" value="ECO:0007669"/>
    <property type="project" value="InterPro"/>
</dbReference>
<dbReference type="EMBL" id="AP024747">
    <property type="protein sequence ID" value="BCY24119.1"/>
    <property type="molecule type" value="Genomic_DNA"/>
</dbReference>
<dbReference type="GO" id="GO:0071949">
    <property type="term" value="F:FAD binding"/>
    <property type="evidence" value="ECO:0007669"/>
    <property type="project" value="InterPro"/>
</dbReference>
<name>A0AAD1KN19_9ACTN</name>
<evidence type="ECO:0000313" key="2">
    <source>
        <dbReference type="Proteomes" id="UP000825072"/>
    </source>
</evidence>
<evidence type="ECO:0008006" key="3">
    <source>
        <dbReference type="Google" id="ProtNLM"/>
    </source>
</evidence>
<dbReference type="InterPro" id="IPR036188">
    <property type="entry name" value="FAD/NAD-bd_sf"/>
</dbReference>
<dbReference type="PANTHER" id="PTHR37417:SF3">
    <property type="entry name" value="MYOSIN-CROSSREACTIVE PROTEIN"/>
    <property type="match status" value="1"/>
</dbReference>
<accession>A0AAD1KN19</accession>
<dbReference type="Proteomes" id="UP000825072">
    <property type="component" value="Chromosome 1"/>
</dbReference>
<dbReference type="InterPro" id="IPR010354">
    <property type="entry name" value="Oleate_hydratase"/>
</dbReference>
<reference evidence="1" key="1">
    <citation type="submission" date="2021-06" db="EMBL/GenBank/DDBJ databases">
        <title>Genome sequence of Cutibacterium modestum strain KB17-24694.</title>
        <authorList>
            <person name="Dekio I."/>
            <person name="Asahina A."/>
            <person name="Nishida M."/>
        </authorList>
    </citation>
    <scope>NUCLEOTIDE SEQUENCE</scope>
    <source>
        <strain evidence="1">KB17-24694</strain>
    </source>
</reference>
<organism evidence="1 2">
    <name type="scientific">Cutibacterium modestum</name>
    <dbReference type="NCBI Taxonomy" id="2559073"/>
    <lineage>
        <taxon>Bacteria</taxon>
        <taxon>Bacillati</taxon>
        <taxon>Actinomycetota</taxon>
        <taxon>Actinomycetes</taxon>
        <taxon>Propionibacteriales</taxon>
        <taxon>Propionibacteriaceae</taxon>
        <taxon>Cutibacterium</taxon>
    </lineage>
</organism>
<gene>
    <name evidence="1" type="ORF">KB1_01090</name>
</gene>
<dbReference type="GO" id="GO:0006631">
    <property type="term" value="P:fatty acid metabolic process"/>
    <property type="evidence" value="ECO:0007669"/>
    <property type="project" value="InterPro"/>
</dbReference>
<dbReference type="AlphaFoldDB" id="A0AAD1KN19"/>
<sequence>MSTFEQWQSLTEFKQYMHRFLQYFPGFSNLSFLRFSRYNQHDSFVVPLVKWLTDKGAKFQYDTVVYDVDLEITAHCNIARGILHHDRDGGEHRIDMSAKDLVFVTNGSLTECTRSGDMNTPALYHKDMPAGWELWRNLVRRSPAFGRLDVFCSDANKTVWQSISFNFIDRDHPAQDQGVDG</sequence>
<dbReference type="PANTHER" id="PTHR37417">
    <property type="entry name" value="67 KDA MYOSIN-CROSS-REACTIVE ANTIGEN FAMILY PROTEIN (AFU_ORTHOLOGUE AFUA_5G09970)"/>
    <property type="match status" value="1"/>
</dbReference>
<dbReference type="Gene3D" id="3.50.50.60">
    <property type="entry name" value="FAD/NAD(P)-binding domain"/>
    <property type="match status" value="1"/>
</dbReference>